<feature type="region of interest" description="Disordered" evidence="1">
    <location>
        <begin position="20"/>
        <end position="92"/>
    </location>
</feature>
<protein>
    <submittedName>
        <fullName evidence="2">Uncharacterized protein</fullName>
    </submittedName>
</protein>
<accession>Q5P5V8</accession>
<evidence type="ECO:0000256" key="1">
    <source>
        <dbReference type="SAM" id="MobiDB-lite"/>
    </source>
</evidence>
<dbReference type="EMBL" id="CR555306">
    <property type="protein sequence ID" value="CAI07303.1"/>
    <property type="molecule type" value="Genomic_DNA"/>
</dbReference>
<dbReference type="KEGG" id="eba:ebA2129"/>
<keyword evidence="3" id="KW-1185">Reference proteome</keyword>
<sequence>MGDVEGRALARLRRLRAANAISTRSSCGAARTGRTSPTSSSTLRRSISRKKPLQGADHLGGAGTPRGEEHGANSVATTSGLARGAPAGSALS</sequence>
<evidence type="ECO:0000313" key="2">
    <source>
        <dbReference type="EMBL" id="CAI07303.1"/>
    </source>
</evidence>
<organism evidence="2 3">
    <name type="scientific">Aromatoleum aromaticum (strain DSM 19018 / LMG 30748 / EbN1)</name>
    <name type="common">Azoarcus sp. (strain EbN1)</name>
    <dbReference type="NCBI Taxonomy" id="76114"/>
    <lineage>
        <taxon>Bacteria</taxon>
        <taxon>Pseudomonadati</taxon>
        <taxon>Pseudomonadota</taxon>
        <taxon>Betaproteobacteria</taxon>
        <taxon>Rhodocyclales</taxon>
        <taxon>Rhodocyclaceae</taxon>
        <taxon>Aromatoleum</taxon>
    </lineage>
</organism>
<gene>
    <name evidence="2" type="ORF">ebA2129</name>
</gene>
<dbReference type="Proteomes" id="UP000006552">
    <property type="component" value="Chromosome"/>
</dbReference>
<name>Q5P5V8_AROAE</name>
<proteinExistence type="predicted"/>
<feature type="compositionally biased region" description="Low complexity" evidence="1">
    <location>
        <begin position="31"/>
        <end position="45"/>
    </location>
</feature>
<dbReference type="AlphaFoldDB" id="Q5P5V8"/>
<reference evidence="2 3" key="1">
    <citation type="journal article" date="2005" name="Arch. Microbiol.">
        <title>The genome sequence of an anaerobic aromatic-degrading denitrifying bacterium, strain EbN1.</title>
        <authorList>
            <person name="Rabus R."/>
            <person name="Kube M."/>
            <person name="Heider J."/>
            <person name="Beck A."/>
            <person name="Heitmann K."/>
            <person name="Widdel F."/>
            <person name="Reinhardt R."/>
        </authorList>
    </citation>
    <scope>NUCLEOTIDE SEQUENCE [LARGE SCALE GENOMIC DNA]</scope>
    <source>
        <strain evidence="2 3">EbN1</strain>
    </source>
</reference>
<evidence type="ECO:0000313" key="3">
    <source>
        <dbReference type="Proteomes" id="UP000006552"/>
    </source>
</evidence>
<dbReference type="HOGENOM" id="CLU_2406948_0_0_4"/>